<evidence type="ECO:0000313" key="4">
    <source>
        <dbReference type="Proteomes" id="UP000030149"/>
    </source>
</evidence>
<evidence type="ECO:0008006" key="5">
    <source>
        <dbReference type="Google" id="ProtNLM"/>
    </source>
</evidence>
<accession>A0A0A2N9S9</accession>
<reference evidence="4" key="1">
    <citation type="submission" date="2013-09" db="EMBL/GenBank/DDBJ databases">
        <authorList>
            <person name="Zeng Z."/>
            <person name="Chen C."/>
        </authorList>
    </citation>
    <scope>NUCLEOTIDE SEQUENCE [LARGE SCALE GENOMIC DNA]</scope>
    <source>
        <strain evidence="4">DK69</strain>
    </source>
</reference>
<comment type="caution">
    <text evidence="3">The sequence shown here is derived from an EMBL/GenBank/DDBJ whole genome shotgun (WGS) entry which is preliminary data.</text>
</comment>
<dbReference type="Proteomes" id="UP000030149">
    <property type="component" value="Unassembled WGS sequence"/>
</dbReference>
<proteinExistence type="predicted"/>
<name>A0A0A2N9S9_9FLAO</name>
<dbReference type="eggNOG" id="COG0438">
    <property type="taxonomic scope" value="Bacteria"/>
</dbReference>
<dbReference type="PANTHER" id="PTHR45947">
    <property type="entry name" value="SULFOQUINOVOSYL TRANSFERASE SQD2"/>
    <property type="match status" value="1"/>
</dbReference>
<dbReference type="PATRIC" id="fig|1107311.5.peg.151"/>
<dbReference type="STRING" id="1107311.Q767_00745"/>
<evidence type="ECO:0000313" key="3">
    <source>
        <dbReference type="EMBL" id="KGO97165.1"/>
    </source>
</evidence>
<dbReference type="EMBL" id="JRLZ01000001">
    <property type="protein sequence ID" value="KGO97165.1"/>
    <property type="molecule type" value="Genomic_DNA"/>
</dbReference>
<evidence type="ECO:0000259" key="2">
    <source>
        <dbReference type="Pfam" id="PF13439"/>
    </source>
</evidence>
<dbReference type="PANTHER" id="PTHR45947:SF3">
    <property type="entry name" value="SULFOQUINOVOSYL TRANSFERASE SQD2"/>
    <property type="match status" value="1"/>
</dbReference>
<dbReference type="InterPro" id="IPR050194">
    <property type="entry name" value="Glycosyltransferase_grp1"/>
</dbReference>
<sequence length="377" mass="42609">MNKIKVLHCIETLGPGGVERVRLSIVKQLPKDRFEIKIVCTQLQSVLHEEFEALGIEIVVVGKLKNPFDFSVHRKVQKVIADFCPDIIHGAVFEGVTMATINGFVKRVPYVIIEETSDPVNRSWKANLLLRIFSFFADKVVGVSPATCDYLRHTAKVKSSKIRLINNGVKAPRVVSVSETEELKKQLGITPENFVVGSVGRMMLDEHKRFSDLIKAVSLLLKKGCNVKLVLVGDGKERPHYEKLAEDLGIKEHVLFTKYQDDVDKYYSIMDVFSLVSGMEAFGLVLAEAMYCKLPVVATRVGGMQYIVEHDRTGFLVEKFDVQAISQALGSLYTDREKLKTFGENGYERVVKEFSEDIYVRKIEQLYDDLINSKELN</sequence>
<dbReference type="Pfam" id="PF13439">
    <property type="entry name" value="Glyco_transf_4"/>
    <property type="match status" value="1"/>
</dbReference>
<dbReference type="Pfam" id="PF00534">
    <property type="entry name" value="Glycos_transf_1"/>
    <property type="match status" value="1"/>
</dbReference>
<feature type="domain" description="Glycosyl transferase family 1" evidence="1">
    <location>
        <begin position="180"/>
        <end position="349"/>
    </location>
</feature>
<dbReference type="InterPro" id="IPR001296">
    <property type="entry name" value="Glyco_trans_1"/>
</dbReference>
<organism evidence="3 4">
    <name type="scientific">Flavobacterium enshiense DK69</name>
    <dbReference type="NCBI Taxonomy" id="1107311"/>
    <lineage>
        <taxon>Bacteria</taxon>
        <taxon>Pseudomonadati</taxon>
        <taxon>Bacteroidota</taxon>
        <taxon>Flavobacteriia</taxon>
        <taxon>Flavobacteriales</taxon>
        <taxon>Flavobacteriaceae</taxon>
        <taxon>Flavobacterium</taxon>
    </lineage>
</organism>
<gene>
    <name evidence="3" type="ORF">Q767_00745</name>
</gene>
<dbReference type="InterPro" id="IPR028098">
    <property type="entry name" value="Glyco_trans_4-like_N"/>
</dbReference>
<dbReference type="GO" id="GO:0016758">
    <property type="term" value="F:hexosyltransferase activity"/>
    <property type="evidence" value="ECO:0007669"/>
    <property type="project" value="TreeGrafter"/>
</dbReference>
<protein>
    <recommendedName>
        <fullName evidence="5">Glycosyl transferase family 1</fullName>
    </recommendedName>
</protein>
<feature type="domain" description="Glycosyltransferase subfamily 4-like N-terminal" evidence="2">
    <location>
        <begin position="15"/>
        <end position="169"/>
    </location>
</feature>
<dbReference type="RefSeq" id="WP_035629587.1">
    <property type="nucleotide sequence ID" value="NZ_AVCS01000015.1"/>
</dbReference>
<dbReference type="OrthoDB" id="7560678at2"/>
<dbReference type="Gene3D" id="3.40.50.2000">
    <property type="entry name" value="Glycogen Phosphorylase B"/>
    <property type="match status" value="2"/>
</dbReference>
<keyword evidence="4" id="KW-1185">Reference proteome</keyword>
<dbReference type="AlphaFoldDB" id="A0A0A2N9S9"/>
<reference evidence="3 4" key="2">
    <citation type="journal article" date="2015" name="Stand. Genomic Sci.">
        <title>High quality draft genomic sequence of Flavobacterium enshiense DK69(T) and comparison among Flavobacterium genomes.</title>
        <authorList>
            <person name="Zeng Z."/>
            <person name="Chen C."/>
            <person name="Du H."/>
            <person name="Wang G."/>
            <person name="Li M."/>
        </authorList>
    </citation>
    <scope>NUCLEOTIDE SEQUENCE [LARGE SCALE GENOMIC DNA]</scope>
    <source>
        <strain evidence="3 4">DK69</strain>
    </source>
</reference>
<evidence type="ECO:0000259" key="1">
    <source>
        <dbReference type="Pfam" id="PF00534"/>
    </source>
</evidence>
<dbReference type="SUPFAM" id="SSF53756">
    <property type="entry name" value="UDP-Glycosyltransferase/glycogen phosphorylase"/>
    <property type="match status" value="1"/>
</dbReference>